<gene>
    <name evidence="7" type="ORF">P8936_14970</name>
</gene>
<dbReference type="GO" id="GO:0060003">
    <property type="term" value="P:copper ion export"/>
    <property type="evidence" value="ECO:0007669"/>
    <property type="project" value="TreeGrafter"/>
</dbReference>
<dbReference type="PANTHER" id="PTHR30097">
    <property type="entry name" value="CATION EFFLUX SYSTEM PROTEIN CUSB"/>
    <property type="match status" value="1"/>
</dbReference>
<keyword evidence="3" id="KW-0732">Signal</keyword>
<dbReference type="GO" id="GO:0016020">
    <property type="term" value="C:membrane"/>
    <property type="evidence" value="ECO:0007669"/>
    <property type="project" value="InterPro"/>
</dbReference>
<dbReference type="InterPro" id="IPR058649">
    <property type="entry name" value="CzcB_C"/>
</dbReference>
<organism evidence="7">
    <name type="scientific">Edaphobacter paludis</name>
    <dbReference type="NCBI Taxonomy" id="3035702"/>
    <lineage>
        <taxon>Bacteria</taxon>
        <taxon>Pseudomonadati</taxon>
        <taxon>Acidobacteriota</taxon>
        <taxon>Terriglobia</taxon>
        <taxon>Terriglobales</taxon>
        <taxon>Acidobacteriaceae</taxon>
        <taxon>Edaphobacter</taxon>
    </lineage>
</organism>
<feature type="domain" description="CzcB-like C-terminal circularly permuted SH3-like" evidence="6">
    <location>
        <begin position="311"/>
        <end position="365"/>
    </location>
</feature>
<evidence type="ECO:0000256" key="2">
    <source>
        <dbReference type="ARBA" id="ARBA00022448"/>
    </source>
</evidence>
<feature type="domain" description="CusB-like beta-barrel" evidence="4">
    <location>
        <begin position="229"/>
        <end position="303"/>
    </location>
</feature>
<dbReference type="InterPro" id="IPR051909">
    <property type="entry name" value="MFP_Cation_Efflux"/>
</dbReference>
<dbReference type="Gene3D" id="1.10.287.470">
    <property type="entry name" value="Helix hairpin bin"/>
    <property type="match status" value="1"/>
</dbReference>
<feature type="chain" id="PRO_5043896428" evidence="3">
    <location>
        <begin position="20"/>
        <end position="376"/>
    </location>
</feature>
<feature type="signal peptide" evidence="3">
    <location>
        <begin position="1"/>
        <end position="19"/>
    </location>
</feature>
<dbReference type="InterPro" id="IPR058792">
    <property type="entry name" value="Beta-barrel_RND_2"/>
</dbReference>
<dbReference type="Gene3D" id="2.40.420.20">
    <property type="match status" value="1"/>
</dbReference>
<dbReference type="FunFam" id="2.40.30.170:FF:000010">
    <property type="entry name" value="Efflux RND transporter periplasmic adaptor subunit"/>
    <property type="match status" value="1"/>
</dbReference>
<proteinExistence type="inferred from homology"/>
<evidence type="ECO:0000259" key="4">
    <source>
        <dbReference type="Pfam" id="PF25954"/>
    </source>
</evidence>
<evidence type="ECO:0000259" key="6">
    <source>
        <dbReference type="Pfam" id="PF25975"/>
    </source>
</evidence>
<comment type="similarity">
    <text evidence="1">Belongs to the membrane fusion protein (MFP) (TC 8.A.1) family.</text>
</comment>
<name>A0AAU7D7B3_9BACT</name>
<evidence type="ECO:0000256" key="1">
    <source>
        <dbReference type="ARBA" id="ARBA00009477"/>
    </source>
</evidence>
<dbReference type="Pfam" id="PF25975">
    <property type="entry name" value="CzcB_C"/>
    <property type="match status" value="1"/>
</dbReference>
<dbReference type="GO" id="GO:0030288">
    <property type="term" value="C:outer membrane-bounded periplasmic space"/>
    <property type="evidence" value="ECO:0007669"/>
    <property type="project" value="TreeGrafter"/>
</dbReference>
<dbReference type="Gene3D" id="2.40.50.100">
    <property type="match status" value="1"/>
</dbReference>
<protein>
    <submittedName>
        <fullName evidence="7">Efflux RND transporter periplasmic adaptor subunit</fullName>
    </submittedName>
</protein>
<dbReference type="PANTHER" id="PTHR30097:SF4">
    <property type="entry name" value="SLR6042 PROTEIN"/>
    <property type="match status" value="1"/>
</dbReference>
<dbReference type="GO" id="GO:0022857">
    <property type="term" value="F:transmembrane transporter activity"/>
    <property type="evidence" value="ECO:0007669"/>
    <property type="project" value="InterPro"/>
</dbReference>
<dbReference type="GO" id="GO:0046914">
    <property type="term" value="F:transition metal ion binding"/>
    <property type="evidence" value="ECO:0007669"/>
    <property type="project" value="TreeGrafter"/>
</dbReference>
<dbReference type="Pfam" id="PF25954">
    <property type="entry name" value="Beta-barrel_RND_2"/>
    <property type="match status" value="1"/>
</dbReference>
<evidence type="ECO:0000256" key="3">
    <source>
        <dbReference type="SAM" id="SignalP"/>
    </source>
</evidence>
<sequence length="376" mass="40652">MRKFVLKAVGCLICLSLTACEKKSDPAAGAPPPTQVIHVSDSNEVTVDHPEQFPLTVSAPYQAASDLNVTGTVNPDIAKMLPVISLASGRVVDIRVRLGDTVKKGQLLMRVQSNDVAGAFNTYLKAVNDEHLANTQLKRAEILYQHGAIPQSQFEQTQNTEQDAVADLHAAEQQLQTLGIDKDHPSNIVKVYAPTSGVVVTQNVTDAAAAGVTYSGSSTAFTIANLSDVWVICNVYENDIPSIHLGQTADIHFNAYPDKVLTGTISNISPILDPNLRTAQVRLQVHNPGFMNIGMFVTADFHGKHLEQRATVPADAVLHLHDRDWVFVPAGDNHFRRVEVTTGKMLPNNQQEIVSGLSAGQQMVSNALSLNSTVEQ</sequence>
<dbReference type="Gene3D" id="2.40.30.170">
    <property type="match status" value="1"/>
</dbReference>
<dbReference type="AlphaFoldDB" id="A0AAU7D7B3"/>
<dbReference type="GO" id="GO:0015679">
    <property type="term" value="P:plasma membrane copper ion transport"/>
    <property type="evidence" value="ECO:0007669"/>
    <property type="project" value="TreeGrafter"/>
</dbReference>
<evidence type="ECO:0000313" key="7">
    <source>
        <dbReference type="EMBL" id="XBH12980.1"/>
    </source>
</evidence>
<dbReference type="PROSITE" id="PS51257">
    <property type="entry name" value="PROKAR_LIPOPROTEIN"/>
    <property type="match status" value="1"/>
</dbReference>
<keyword evidence="2" id="KW-0813">Transport</keyword>
<reference evidence="7" key="1">
    <citation type="submission" date="2023-03" db="EMBL/GenBank/DDBJ databases">
        <title>Edaphobacter sp.</title>
        <authorList>
            <person name="Huber K.J."/>
            <person name="Papendorf J."/>
            <person name="Pilke C."/>
            <person name="Bunk B."/>
            <person name="Sproeer C."/>
            <person name="Pester M."/>
        </authorList>
    </citation>
    <scope>NUCLEOTIDE SEQUENCE</scope>
    <source>
        <strain evidence="7">DSM 109920</strain>
    </source>
</reference>
<dbReference type="Pfam" id="PF25973">
    <property type="entry name" value="BSH_CzcB"/>
    <property type="match status" value="1"/>
</dbReference>
<dbReference type="EMBL" id="CP121195">
    <property type="protein sequence ID" value="XBH12980.1"/>
    <property type="molecule type" value="Genomic_DNA"/>
</dbReference>
<evidence type="ECO:0000259" key="5">
    <source>
        <dbReference type="Pfam" id="PF25973"/>
    </source>
</evidence>
<dbReference type="NCBIfam" id="TIGR01730">
    <property type="entry name" value="RND_mfp"/>
    <property type="match status" value="1"/>
</dbReference>
<dbReference type="SUPFAM" id="SSF111369">
    <property type="entry name" value="HlyD-like secretion proteins"/>
    <property type="match status" value="1"/>
</dbReference>
<dbReference type="InterPro" id="IPR058647">
    <property type="entry name" value="BSH_CzcB-like"/>
</dbReference>
<accession>A0AAU7D7B3</accession>
<feature type="domain" description="CzcB-like barrel-sandwich hybrid" evidence="5">
    <location>
        <begin position="82"/>
        <end position="225"/>
    </location>
</feature>
<dbReference type="InterPro" id="IPR006143">
    <property type="entry name" value="RND_pump_MFP"/>
</dbReference>